<evidence type="ECO:0000256" key="1">
    <source>
        <dbReference type="ARBA" id="ARBA00004442"/>
    </source>
</evidence>
<keyword evidence="9" id="KW-1185">Reference proteome</keyword>
<keyword evidence="3" id="KW-0813">Transport</keyword>
<dbReference type="PANTHER" id="PTHR30026">
    <property type="entry name" value="OUTER MEMBRANE PROTEIN TOLC"/>
    <property type="match status" value="1"/>
</dbReference>
<evidence type="ECO:0000256" key="3">
    <source>
        <dbReference type="ARBA" id="ARBA00022448"/>
    </source>
</evidence>
<comment type="subcellular location">
    <subcellularLocation>
        <location evidence="1">Cell outer membrane</location>
    </subcellularLocation>
</comment>
<dbReference type="InterPro" id="IPR003423">
    <property type="entry name" value="OMP_efflux"/>
</dbReference>
<evidence type="ECO:0000256" key="2">
    <source>
        <dbReference type="ARBA" id="ARBA00007613"/>
    </source>
</evidence>
<evidence type="ECO:0000256" key="6">
    <source>
        <dbReference type="ARBA" id="ARBA00023136"/>
    </source>
</evidence>
<protein>
    <submittedName>
        <fullName evidence="8">TolC family protein</fullName>
    </submittedName>
</protein>
<proteinExistence type="inferred from homology"/>
<keyword evidence="4" id="KW-1134">Transmembrane beta strand</keyword>
<accession>A0ABW9ZGL4</accession>
<name>A0ABW9ZGL4_9FLAO</name>
<dbReference type="SUPFAM" id="SSF56954">
    <property type="entry name" value="Outer membrane efflux proteins (OEP)"/>
    <property type="match status" value="1"/>
</dbReference>
<keyword evidence="7" id="KW-0998">Cell outer membrane</keyword>
<comment type="similarity">
    <text evidence="2">Belongs to the outer membrane factor (OMF) (TC 1.B.17) family.</text>
</comment>
<dbReference type="Pfam" id="PF02321">
    <property type="entry name" value="OEP"/>
    <property type="match status" value="1"/>
</dbReference>
<dbReference type="Gene3D" id="1.20.1600.10">
    <property type="entry name" value="Outer membrane efflux proteins (OEP)"/>
    <property type="match status" value="1"/>
</dbReference>
<dbReference type="InterPro" id="IPR051906">
    <property type="entry name" value="TolC-like"/>
</dbReference>
<comment type="caution">
    <text evidence="8">The sequence shown here is derived from an EMBL/GenBank/DDBJ whole genome shotgun (WGS) entry which is preliminary data.</text>
</comment>
<keyword evidence="5" id="KW-0812">Transmembrane</keyword>
<gene>
    <name evidence="8" type="ORF">GV828_12000</name>
</gene>
<evidence type="ECO:0000313" key="8">
    <source>
        <dbReference type="EMBL" id="NBL65923.1"/>
    </source>
</evidence>
<dbReference type="Proteomes" id="UP000798602">
    <property type="component" value="Unassembled WGS sequence"/>
</dbReference>
<evidence type="ECO:0000256" key="5">
    <source>
        <dbReference type="ARBA" id="ARBA00022692"/>
    </source>
</evidence>
<evidence type="ECO:0000256" key="7">
    <source>
        <dbReference type="ARBA" id="ARBA00023237"/>
    </source>
</evidence>
<evidence type="ECO:0000313" key="9">
    <source>
        <dbReference type="Proteomes" id="UP000798602"/>
    </source>
</evidence>
<keyword evidence="6" id="KW-0472">Membrane</keyword>
<dbReference type="RefSeq" id="WP_166537743.1">
    <property type="nucleotide sequence ID" value="NZ_JAABLM010000017.1"/>
</dbReference>
<evidence type="ECO:0000256" key="4">
    <source>
        <dbReference type="ARBA" id="ARBA00022452"/>
    </source>
</evidence>
<sequence>MSLSIKKIICCLVTVQNFFAIGQEKTWSLQECVNVAMQNSLEIKAGQLAIEQAKKNYTHPLLELVPNVSLTGNHSYNFGSTIDPATNNRVSSDIQWDNFYLNGNSNLLDFSSLALAKRNKLAIDLAKADKAVIENDYKMQVLQKYFDALFSQELVKIQKEQLQNSTFNLQRIEKEVQIGNKAQSDLYDIQFSFSQDQKRLLEAEQLFETLKKELFQLMNRNDEVAKIQLQMEIAPVEVVPVSENPKIEVANLTFEMAKKEWAVERGFNLPSLRGFYGWSTFYSTPINQPNINIPSFNQQFTDNKNQQVGLQLDIPVFTGFRKNRQIAAAKINTERLKVLSENEKIKVARTIEIEKLKKQQYEQLVPSIENTLKYAQESFRTSQSKFSSGLIEAVVFIAVKNQLLSSQYDALKNNLQIQLTTFKINLISANQL</sequence>
<organism evidence="8 9">
    <name type="scientific">Flavobacterium ichthyis</name>
    <dbReference type="NCBI Taxonomy" id="2698827"/>
    <lineage>
        <taxon>Bacteria</taxon>
        <taxon>Pseudomonadati</taxon>
        <taxon>Bacteroidota</taxon>
        <taxon>Flavobacteriia</taxon>
        <taxon>Flavobacteriales</taxon>
        <taxon>Flavobacteriaceae</taxon>
        <taxon>Flavobacterium</taxon>
    </lineage>
</organism>
<dbReference type="PANTHER" id="PTHR30026:SF20">
    <property type="entry name" value="OUTER MEMBRANE PROTEIN TOLC"/>
    <property type="match status" value="1"/>
</dbReference>
<reference evidence="9" key="1">
    <citation type="submission" date="2020-01" db="EMBL/GenBank/DDBJ databases">
        <title>Sphingomonas sp. strain CSW-10.</title>
        <authorList>
            <person name="Chen W.-M."/>
        </authorList>
    </citation>
    <scope>NUCLEOTIDE SEQUENCE [LARGE SCALE GENOMIC DNA]</scope>
    <source>
        <strain evidence="9">NST-5</strain>
    </source>
</reference>
<dbReference type="EMBL" id="JAABLM010000017">
    <property type="protein sequence ID" value="NBL65923.1"/>
    <property type="molecule type" value="Genomic_DNA"/>
</dbReference>